<evidence type="ECO:0000313" key="1">
    <source>
        <dbReference type="EMBL" id="KAF9492572.1"/>
    </source>
</evidence>
<organism evidence="1 2">
    <name type="scientific">Pleurotus eryngii</name>
    <name type="common">Boletus of the steppes</name>
    <dbReference type="NCBI Taxonomy" id="5323"/>
    <lineage>
        <taxon>Eukaryota</taxon>
        <taxon>Fungi</taxon>
        <taxon>Dikarya</taxon>
        <taxon>Basidiomycota</taxon>
        <taxon>Agaricomycotina</taxon>
        <taxon>Agaricomycetes</taxon>
        <taxon>Agaricomycetidae</taxon>
        <taxon>Agaricales</taxon>
        <taxon>Pleurotineae</taxon>
        <taxon>Pleurotaceae</taxon>
        <taxon>Pleurotus</taxon>
    </lineage>
</organism>
<proteinExistence type="predicted"/>
<reference evidence="1" key="1">
    <citation type="submission" date="2020-11" db="EMBL/GenBank/DDBJ databases">
        <authorList>
            <consortium name="DOE Joint Genome Institute"/>
            <person name="Ahrendt S."/>
            <person name="Riley R."/>
            <person name="Andreopoulos W."/>
            <person name="Labutti K."/>
            <person name="Pangilinan J."/>
            <person name="Ruiz-Duenas F.J."/>
            <person name="Barrasa J.M."/>
            <person name="Sanchez-Garcia M."/>
            <person name="Camarero S."/>
            <person name="Miyauchi S."/>
            <person name="Serrano A."/>
            <person name="Linde D."/>
            <person name="Babiker R."/>
            <person name="Drula E."/>
            <person name="Ayuso-Fernandez I."/>
            <person name="Pacheco R."/>
            <person name="Padilla G."/>
            <person name="Ferreira P."/>
            <person name="Barriuso J."/>
            <person name="Kellner H."/>
            <person name="Castanera R."/>
            <person name="Alfaro M."/>
            <person name="Ramirez L."/>
            <person name="Pisabarro A.G."/>
            <person name="Kuo A."/>
            <person name="Tritt A."/>
            <person name="Lipzen A."/>
            <person name="He G."/>
            <person name="Yan M."/>
            <person name="Ng V."/>
            <person name="Cullen D."/>
            <person name="Martin F."/>
            <person name="Rosso M.-N."/>
            <person name="Henrissat B."/>
            <person name="Hibbett D."/>
            <person name="Martinez A.T."/>
            <person name="Grigoriev I.V."/>
        </authorList>
    </citation>
    <scope>NUCLEOTIDE SEQUENCE</scope>
    <source>
        <strain evidence="1">ATCC 90797</strain>
    </source>
</reference>
<keyword evidence="2" id="KW-1185">Reference proteome</keyword>
<comment type="caution">
    <text evidence="1">The sequence shown here is derived from an EMBL/GenBank/DDBJ whole genome shotgun (WGS) entry which is preliminary data.</text>
</comment>
<name>A0A9P5ZS88_PLEER</name>
<dbReference type="Proteomes" id="UP000807025">
    <property type="component" value="Unassembled WGS sequence"/>
</dbReference>
<evidence type="ECO:0000313" key="2">
    <source>
        <dbReference type="Proteomes" id="UP000807025"/>
    </source>
</evidence>
<protein>
    <submittedName>
        <fullName evidence="1">Uncharacterized protein</fullName>
    </submittedName>
</protein>
<accession>A0A9P5ZS88</accession>
<sequence>MKFPYMFCSRDDECTRASFELLRSEWKAHLTVSLGAVLIQCLRYGVRVFYWVEQGRKTRIRPLHSLLQNL</sequence>
<dbReference type="AlphaFoldDB" id="A0A9P5ZS88"/>
<dbReference type="EMBL" id="MU154599">
    <property type="protein sequence ID" value="KAF9492572.1"/>
    <property type="molecule type" value="Genomic_DNA"/>
</dbReference>
<gene>
    <name evidence="1" type="ORF">BDN71DRAFT_1182605</name>
</gene>